<evidence type="ECO:0000256" key="1">
    <source>
        <dbReference type="ARBA" id="ARBA00022801"/>
    </source>
</evidence>
<proteinExistence type="predicted"/>
<evidence type="ECO:0000256" key="2">
    <source>
        <dbReference type="SAM" id="Phobius"/>
    </source>
</evidence>
<keyword evidence="1" id="KW-0378">Hydrolase</keyword>
<feature type="transmembrane region" description="Helical" evidence="2">
    <location>
        <begin position="102"/>
        <end position="120"/>
    </location>
</feature>
<keyword evidence="2" id="KW-0472">Membrane</keyword>
<dbReference type="PANTHER" id="PTHR43156:SF2">
    <property type="entry name" value="STAGE II SPORULATION PROTEIN E"/>
    <property type="match status" value="1"/>
</dbReference>
<keyword evidence="2" id="KW-0812">Transmembrane</keyword>
<evidence type="ECO:0000313" key="4">
    <source>
        <dbReference type="EMBL" id="RNM13759.1"/>
    </source>
</evidence>
<comment type="caution">
    <text evidence="4">The sequence shown here is derived from an EMBL/GenBank/DDBJ whole genome shotgun (WGS) entry which is preliminary data.</text>
</comment>
<dbReference type="SUPFAM" id="SSF81606">
    <property type="entry name" value="PP2C-like"/>
    <property type="match status" value="1"/>
</dbReference>
<protein>
    <submittedName>
        <fullName evidence="4">Serine/threonine-protein phosphatase</fullName>
    </submittedName>
</protein>
<gene>
    <name evidence="4" type="ORF">EFL26_12345</name>
</gene>
<accession>A0A3N0GMY2</accession>
<reference evidence="4 5" key="1">
    <citation type="submission" date="2018-11" db="EMBL/GenBank/DDBJ databases">
        <authorList>
            <person name="Li F."/>
        </authorList>
    </citation>
    <scope>NUCLEOTIDE SEQUENCE [LARGE SCALE GENOMIC DNA]</scope>
    <source>
        <strain evidence="4 5">Gsoil 818</strain>
    </source>
</reference>
<dbReference type="EMBL" id="RJSF01000040">
    <property type="protein sequence ID" value="RNM13759.1"/>
    <property type="molecule type" value="Genomic_DNA"/>
</dbReference>
<feature type="transmembrane region" description="Helical" evidence="2">
    <location>
        <begin position="33"/>
        <end position="55"/>
    </location>
</feature>
<dbReference type="InterPro" id="IPR052016">
    <property type="entry name" value="Bact_Sigma-Reg"/>
</dbReference>
<dbReference type="SMART" id="SM00331">
    <property type="entry name" value="PP2C_SIG"/>
    <property type="match status" value="1"/>
</dbReference>
<dbReference type="OrthoDB" id="4935951at2"/>
<feature type="transmembrane region" description="Helical" evidence="2">
    <location>
        <begin position="75"/>
        <end position="93"/>
    </location>
</feature>
<sequence>MTSFDRVVSRPRDRFRDWRMRVRRQVVESDRPALIFLVLLTLVIVVGGVVEVDLVPQTTILLPIFLASLWLGPRTLPWFVIYALVGVVVLLAVQPSISSRTVMRVVVTFVIALLVIVTSFRRSRLGVSGPRGESMFVDLRDRISKQGVIPDLPLEWYVDSATRSAGGTSFGGDFIVASRATDGSTLELIVVDVSGKGIEAGTRSLLLSGAFAGLASAVTPDRFLVDANEYLLRQDWDEGFATAIHLHLDLRSGDFELRKAGHPPAIWLHAGSGRWSVLDSDGPILGLMEDATFEVVRGRLLPDDGLLMYTDGIVETVSRDIGSGIDKLAGRAQLLFPTGFGRAAQKLISDLSTSNDDAALVLVHRQRVLLPR</sequence>
<organism evidence="4 5">
    <name type="scientific">Nocardioides pocheonensis</name>
    <dbReference type="NCBI Taxonomy" id="661485"/>
    <lineage>
        <taxon>Bacteria</taxon>
        <taxon>Bacillati</taxon>
        <taxon>Actinomycetota</taxon>
        <taxon>Actinomycetes</taxon>
        <taxon>Propionibacteriales</taxon>
        <taxon>Nocardioidaceae</taxon>
        <taxon>Nocardioides</taxon>
    </lineage>
</organism>
<feature type="domain" description="PPM-type phosphatase" evidence="3">
    <location>
        <begin position="155"/>
        <end position="365"/>
    </location>
</feature>
<dbReference type="PANTHER" id="PTHR43156">
    <property type="entry name" value="STAGE II SPORULATION PROTEIN E-RELATED"/>
    <property type="match status" value="1"/>
</dbReference>
<dbReference type="Pfam" id="PF07228">
    <property type="entry name" value="SpoIIE"/>
    <property type="match status" value="1"/>
</dbReference>
<dbReference type="InterPro" id="IPR036457">
    <property type="entry name" value="PPM-type-like_dom_sf"/>
</dbReference>
<evidence type="ECO:0000259" key="3">
    <source>
        <dbReference type="SMART" id="SM00331"/>
    </source>
</evidence>
<keyword evidence="2" id="KW-1133">Transmembrane helix</keyword>
<name>A0A3N0GMY2_9ACTN</name>
<dbReference type="Gene3D" id="3.60.40.10">
    <property type="entry name" value="PPM-type phosphatase domain"/>
    <property type="match status" value="1"/>
</dbReference>
<dbReference type="InterPro" id="IPR001932">
    <property type="entry name" value="PPM-type_phosphatase-like_dom"/>
</dbReference>
<dbReference type="Proteomes" id="UP000279994">
    <property type="component" value="Unassembled WGS sequence"/>
</dbReference>
<keyword evidence="5" id="KW-1185">Reference proteome</keyword>
<evidence type="ECO:0000313" key="5">
    <source>
        <dbReference type="Proteomes" id="UP000279994"/>
    </source>
</evidence>
<dbReference type="GO" id="GO:0016791">
    <property type="term" value="F:phosphatase activity"/>
    <property type="evidence" value="ECO:0007669"/>
    <property type="project" value="TreeGrafter"/>
</dbReference>
<dbReference type="RefSeq" id="WP_123223166.1">
    <property type="nucleotide sequence ID" value="NZ_RJSF01000040.1"/>
</dbReference>
<dbReference type="AlphaFoldDB" id="A0A3N0GMY2"/>